<accession>A0A7S1USD2</accession>
<protein>
    <submittedName>
        <fullName evidence="1">Uncharacterized protein</fullName>
    </submittedName>
</protein>
<sequence>MLLLLVGRLGSSISSSSFFCNGVLLLVLRHVRLVTPRPLLLDRFLMETPRRSKAGDCYCGSLRGYVLYGSTACLLDRSRHLHLLGDDFVEIHHTFWIAAWINYTIFGSLDQMGSCEASSYREGVICVEVVLIL</sequence>
<name>A0A7S1USD2_9STRA</name>
<evidence type="ECO:0000313" key="1">
    <source>
        <dbReference type="EMBL" id="CAD9277162.1"/>
    </source>
</evidence>
<reference evidence="1" key="1">
    <citation type="submission" date="2021-01" db="EMBL/GenBank/DDBJ databases">
        <authorList>
            <person name="Corre E."/>
            <person name="Pelletier E."/>
            <person name="Niang G."/>
            <person name="Scheremetjew M."/>
            <person name="Finn R."/>
            <person name="Kale V."/>
            <person name="Holt S."/>
            <person name="Cochrane G."/>
            <person name="Meng A."/>
            <person name="Brown T."/>
            <person name="Cohen L."/>
        </authorList>
    </citation>
    <scope>NUCLEOTIDE SEQUENCE</scope>
    <source>
        <strain evidence="1">CCMP 410</strain>
    </source>
</reference>
<organism evidence="1">
    <name type="scientific">Grammatophora oceanica</name>
    <dbReference type="NCBI Taxonomy" id="210454"/>
    <lineage>
        <taxon>Eukaryota</taxon>
        <taxon>Sar</taxon>
        <taxon>Stramenopiles</taxon>
        <taxon>Ochrophyta</taxon>
        <taxon>Bacillariophyta</taxon>
        <taxon>Fragilariophyceae</taxon>
        <taxon>Fragilariophycidae</taxon>
        <taxon>Rhabdonematales</taxon>
        <taxon>Grammatophoraceae</taxon>
        <taxon>Grammatophora</taxon>
    </lineage>
</organism>
<dbReference type="AlphaFoldDB" id="A0A7S1USD2"/>
<proteinExistence type="predicted"/>
<dbReference type="EMBL" id="HBGK01011712">
    <property type="protein sequence ID" value="CAD9277162.1"/>
    <property type="molecule type" value="Transcribed_RNA"/>
</dbReference>
<gene>
    <name evidence="1" type="ORF">GOCE00092_LOCUS6071</name>
</gene>